<dbReference type="InterPro" id="IPR016073">
    <property type="entry name" value="Skp1_comp_POZ"/>
</dbReference>
<dbReference type="SUPFAM" id="SSF81382">
    <property type="entry name" value="Skp1 dimerisation domain-like"/>
    <property type="match status" value="1"/>
</dbReference>
<dbReference type="SMART" id="SM00512">
    <property type="entry name" value="Skp1"/>
    <property type="match status" value="1"/>
</dbReference>
<dbReference type="InterPro" id="IPR011333">
    <property type="entry name" value="SKP1/BTB/POZ_sf"/>
</dbReference>
<evidence type="ECO:0000313" key="4">
    <source>
        <dbReference type="Proteomes" id="UP000095287"/>
    </source>
</evidence>
<evidence type="ECO:0000259" key="3">
    <source>
        <dbReference type="Pfam" id="PF03931"/>
    </source>
</evidence>
<dbReference type="InterPro" id="IPR016897">
    <property type="entry name" value="SKP1"/>
</dbReference>
<dbReference type="Proteomes" id="UP000095287">
    <property type="component" value="Unplaced"/>
</dbReference>
<keyword evidence="2" id="KW-0833">Ubl conjugation pathway</keyword>
<proteinExistence type="inferred from homology"/>
<dbReference type="AlphaFoldDB" id="A0A1I7YLF2"/>
<dbReference type="GO" id="GO:0006511">
    <property type="term" value="P:ubiquitin-dependent protein catabolic process"/>
    <property type="evidence" value="ECO:0007669"/>
    <property type="project" value="InterPro"/>
</dbReference>
<reference evidence="5" key="1">
    <citation type="submission" date="2016-11" db="UniProtKB">
        <authorList>
            <consortium name="WormBaseParasite"/>
        </authorList>
    </citation>
    <scope>IDENTIFICATION</scope>
</reference>
<dbReference type="Pfam" id="PF03931">
    <property type="entry name" value="Skp1_POZ"/>
    <property type="match status" value="1"/>
</dbReference>
<evidence type="ECO:0000256" key="1">
    <source>
        <dbReference type="ARBA" id="ARBA00009993"/>
    </source>
</evidence>
<dbReference type="SUPFAM" id="SSF54695">
    <property type="entry name" value="POZ domain"/>
    <property type="match status" value="1"/>
</dbReference>
<dbReference type="InterPro" id="IPR036296">
    <property type="entry name" value="SKP1-like_dim_sf"/>
</dbReference>
<sequence length="154" mass="17658">MSNGDVICVKSKEGKEFHWKLEYVKKVKLLLQMIEDVSYNGEEAIPLFQISTAELELVTKWLALHEEEEPKTEEGRQLLKFDLRLSEEDTALFEELVPRSRLCDLINAADYLEIPDLTDSLIKFVSVNVDGRDSTHLSQWLEVPLAEVAAPQQK</sequence>
<feature type="domain" description="SKP1 component POZ" evidence="3">
    <location>
        <begin position="6"/>
        <end position="66"/>
    </location>
</feature>
<accession>A0A1I7YLF2</accession>
<comment type="similarity">
    <text evidence="1">Belongs to the SKP1 family.</text>
</comment>
<dbReference type="Gene3D" id="3.30.710.10">
    <property type="entry name" value="Potassium Channel Kv1.1, Chain A"/>
    <property type="match status" value="1"/>
</dbReference>
<name>A0A1I7YLF2_9BILA</name>
<dbReference type="InterPro" id="IPR001232">
    <property type="entry name" value="SKP1-like"/>
</dbReference>
<keyword evidence="4" id="KW-1185">Reference proteome</keyword>
<protein>
    <submittedName>
        <fullName evidence="5">Skp1_POZ domain-containing protein</fullName>
    </submittedName>
</protein>
<dbReference type="PANTHER" id="PTHR11165">
    <property type="entry name" value="SKP1"/>
    <property type="match status" value="1"/>
</dbReference>
<organism evidence="4 5">
    <name type="scientific">Steinernema glaseri</name>
    <dbReference type="NCBI Taxonomy" id="37863"/>
    <lineage>
        <taxon>Eukaryota</taxon>
        <taxon>Metazoa</taxon>
        <taxon>Ecdysozoa</taxon>
        <taxon>Nematoda</taxon>
        <taxon>Chromadorea</taxon>
        <taxon>Rhabditida</taxon>
        <taxon>Tylenchina</taxon>
        <taxon>Panagrolaimomorpha</taxon>
        <taxon>Strongyloidoidea</taxon>
        <taxon>Steinernematidae</taxon>
        <taxon>Steinernema</taxon>
    </lineage>
</organism>
<evidence type="ECO:0000256" key="2">
    <source>
        <dbReference type="ARBA" id="ARBA00022786"/>
    </source>
</evidence>
<dbReference type="WBParaSite" id="L893_g17309.t1">
    <property type="protein sequence ID" value="L893_g17309.t1"/>
    <property type="gene ID" value="L893_g17309"/>
</dbReference>
<evidence type="ECO:0000313" key="5">
    <source>
        <dbReference type="WBParaSite" id="L893_g17309.t1"/>
    </source>
</evidence>